<comment type="caution">
    <text evidence="3">The sequence shown here is derived from an EMBL/GenBank/DDBJ whole genome shotgun (WGS) entry which is preliminary data.</text>
</comment>
<evidence type="ECO:0000256" key="1">
    <source>
        <dbReference type="ARBA" id="ARBA00010617"/>
    </source>
</evidence>
<keyword evidence="4" id="KW-1185">Reference proteome</keyword>
<dbReference type="PRINTS" id="PR00385">
    <property type="entry name" value="P450"/>
</dbReference>
<dbReference type="InterPro" id="IPR001128">
    <property type="entry name" value="Cyt_P450"/>
</dbReference>
<protein>
    <recommendedName>
        <fullName evidence="5">Cytochrome P450</fullName>
    </recommendedName>
</protein>
<evidence type="ECO:0008006" key="5">
    <source>
        <dbReference type="Google" id="ProtNLM"/>
    </source>
</evidence>
<comment type="similarity">
    <text evidence="1">Belongs to the cytochrome P450 family.</text>
</comment>
<dbReference type="InterPro" id="IPR050121">
    <property type="entry name" value="Cytochrome_P450_monoxygenase"/>
</dbReference>
<dbReference type="SUPFAM" id="SSF48264">
    <property type="entry name" value="Cytochrome P450"/>
    <property type="match status" value="1"/>
</dbReference>
<dbReference type="Pfam" id="PF00067">
    <property type="entry name" value="p450"/>
    <property type="match status" value="1"/>
</dbReference>
<dbReference type="PANTHER" id="PTHR24305">
    <property type="entry name" value="CYTOCHROME P450"/>
    <property type="match status" value="1"/>
</dbReference>
<keyword evidence="2" id="KW-0479">Metal-binding</keyword>
<dbReference type="InterPro" id="IPR036396">
    <property type="entry name" value="Cyt_P450_sf"/>
</dbReference>
<dbReference type="AlphaFoldDB" id="A0A6G0WQS0"/>
<keyword evidence="2" id="KW-0349">Heme</keyword>
<proteinExistence type="inferred from homology"/>
<gene>
    <name evidence="3" type="ORF">Ae201684_012652</name>
</gene>
<keyword evidence="2" id="KW-0408">Iron</keyword>
<evidence type="ECO:0000256" key="2">
    <source>
        <dbReference type="PIRSR" id="PIRSR602401-1"/>
    </source>
</evidence>
<name>A0A6G0WQS0_9STRA</name>
<feature type="binding site" description="axial binding residue" evidence="2">
    <location>
        <position position="429"/>
    </location>
    <ligand>
        <name>heme</name>
        <dbReference type="ChEBI" id="CHEBI:30413"/>
    </ligand>
    <ligandPart>
        <name>Fe</name>
        <dbReference type="ChEBI" id="CHEBI:18248"/>
    </ligandPart>
</feature>
<dbReference type="GO" id="GO:0020037">
    <property type="term" value="F:heme binding"/>
    <property type="evidence" value="ECO:0007669"/>
    <property type="project" value="InterPro"/>
</dbReference>
<dbReference type="GO" id="GO:0004497">
    <property type="term" value="F:monooxygenase activity"/>
    <property type="evidence" value="ECO:0007669"/>
    <property type="project" value="InterPro"/>
</dbReference>
<evidence type="ECO:0000313" key="3">
    <source>
        <dbReference type="EMBL" id="KAF0729761.1"/>
    </source>
</evidence>
<dbReference type="PRINTS" id="PR00463">
    <property type="entry name" value="EP450I"/>
</dbReference>
<organism evidence="3 4">
    <name type="scientific">Aphanomyces euteiches</name>
    <dbReference type="NCBI Taxonomy" id="100861"/>
    <lineage>
        <taxon>Eukaryota</taxon>
        <taxon>Sar</taxon>
        <taxon>Stramenopiles</taxon>
        <taxon>Oomycota</taxon>
        <taxon>Saprolegniomycetes</taxon>
        <taxon>Saprolegniales</taxon>
        <taxon>Verrucalvaceae</taxon>
        <taxon>Aphanomyces</taxon>
    </lineage>
</organism>
<dbReference type="GO" id="GO:0005506">
    <property type="term" value="F:iron ion binding"/>
    <property type="evidence" value="ECO:0007669"/>
    <property type="project" value="InterPro"/>
</dbReference>
<dbReference type="VEuPathDB" id="FungiDB:AeMF1_010866"/>
<dbReference type="InterPro" id="IPR002401">
    <property type="entry name" value="Cyt_P450_E_grp-I"/>
</dbReference>
<evidence type="ECO:0000313" key="4">
    <source>
        <dbReference type="Proteomes" id="UP000481153"/>
    </source>
</evidence>
<accession>A0A6G0WQS0</accession>
<dbReference type="Proteomes" id="UP000481153">
    <property type="component" value="Unassembled WGS sequence"/>
</dbReference>
<dbReference type="Gene3D" id="1.10.630.10">
    <property type="entry name" value="Cytochrome P450"/>
    <property type="match status" value="1"/>
</dbReference>
<dbReference type="EMBL" id="VJMJ01000161">
    <property type="protein sequence ID" value="KAF0729761.1"/>
    <property type="molecule type" value="Genomic_DNA"/>
</dbReference>
<reference evidence="3 4" key="1">
    <citation type="submission" date="2019-07" db="EMBL/GenBank/DDBJ databases">
        <title>Genomics analysis of Aphanomyces spp. identifies a new class of oomycete effector associated with host adaptation.</title>
        <authorList>
            <person name="Gaulin E."/>
        </authorList>
    </citation>
    <scope>NUCLEOTIDE SEQUENCE [LARGE SCALE GENOMIC DNA]</scope>
    <source>
        <strain evidence="3 4">ATCC 201684</strain>
    </source>
</reference>
<dbReference type="GO" id="GO:0016705">
    <property type="term" value="F:oxidoreductase activity, acting on paired donors, with incorporation or reduction of molecular oxygen"/>
    <property type="evidence" value="ECO:0007669"/>
    <property type="project" value="InterPro"/>
</dbReference>
<sequence length="489" mass="54772">MEDIPAQFNSPTKVIELTPWEHVRLDTLEGVAKWLENGAYPEPFLGWVKQFGNAVRLRRLLSYSIMITDPKAIQHVLSINSNNYHRTDFVEKFLADFTFGPGLLSTRGAVHDGYRKMLNPLFSAGQIKKFIPIFEAQARHVCDTILAQAAASGEPINLYDVFSDLTLRVIGMAGFGFNFEDHPEAHEAYQMVQQDVTPWILLGLNLIPGFFDFPLPGFIRRRKAQVTLRRVVNEVIEQKLAQNNADDKPKDLLDLILPNSTTREAVIHTMTLLSAGHDTSSGGLSWIFASISSRPDVIQRIREEYKTVIAKHGSLSTWEATSQLKYTMAVIQETMRLNGVLFSLGPRVAVKDDSIPMLDRTPIFIPAGTEVSINIAALHRHPKFWTNADAFIPERFLEGTPEWDVDLKLRDGKSHAFYYLPFSFGSANCIGQRFALAEIQVILAMIVGEFDFKLTSAADLRQKHNGVTMTPANLQVTIERAPNAPVPAA</sequence>
<comment type="cofactor">
    <cofactor evidence="2">
        <name>heme</name>
        <dbReference type="ChEBI" id="CHEBI:30413"/>
    </cofactor>
</comment>
<dbReference type="PANTHER" id="PTHR24305:SF166">
    <property type="entry name" value="CYTOCHROME P450 12A4, MITOCHONDRIAL-RELATED"/>
    <property type="match status" value="1"/>
</dbReference>